<evidence type="ECO:0000313" key="11">
    <source>
        <dbReference type="Proteomes" id="UP000178758"/>
    </source>
</evidence>
<dbReference type="PANTHER" id="PTHR30413:SF8">
    <property type="entry name" value="TRANSPORT PERMEASE PROTEIN"/>
    <property type="match status" value="1"/>
</dbReference>
<keyword evidence="3" id="KW-0813">Transport</keyword>
<evidence type="ECO:0000256" key="6">
    <source>
        <dbReference type="ARBA" id="ARBA00022989"/>
    </source>
</evidence>
<evidence type="ECO:0000256" key="1">
    <source>
        <dbReference type="ARBA" id="ARBA00004429"/>
    </source>
</evidence>
<comment type="similarity">
    <text evidence="2">Belongs to the ABC-2 integral membrane protein family.</text>
</comment>
<evidence type="ECO:0000313" key="10">
    <source>
        <dbReference type="EMBL" id="OGD53243.1"/>
    </source>
</evidence>
<feature type="transmembrane region" description="Helical" evidence="8">
    <location>
        <begin position="53"/>
        <end position="73"/>
    </location>
</feature>
<keyword evidence="7 8" id="KW-0472">Membrane</keyword>
<dbReference type="GO" id="GO:0140359">
    <property type="term" value="F:ABC-type transporter activity"/>
    <property type="evidence" value="ECO:0007669"/>
    <property type="project" value="InterPro"/>
</dbReference>
<proteinExistence type="inferred from homology"/>
<keyword evidence="5 8" id="KW-0812">Transmembrane</keyword>
<keyword evidence="4" id="KW-1003">Cell membrane</keyword>
<feature type="transmembrane region" description="Helical" evidence="8">
    <location>
        <begin position="253"/>
        <end position="274"/>
    </location>
</feature>
<evidence type="ECO:0000256" key="3">
    <source>
        <dbReference type="ARBA" id="ARBA00022448"/>
    </source>
</evidence>
<feature type="transmembrane region" description="Helical" evidence="8">
    <location>
        <begin position="93"/>
        <end position="117"/>
    </location>
</feature>
<name>A0A1F5DDU2_9BACT</name>
<feature type="transmembrane region" description="Helical" evidence="8">
    <location>
        <begin position="129"/>
        <end position="156"/>
    </location>
</feature>
<dbReference type="GO" id="GO:0005886">
    <property type="term" value="C:plasma membrane"/>
    <property type="evidence" value="ECO:0007669"/>
    <property type="project" value="UniProtKB-SubCell"/>
</dbReference>
<evidence type="ECO:0000256" key="2">
    <source>
        <dbReference type="ARBA" id="ARBA00007783"/>
    </source>
</evidence>
<gene>
    <name evidence="10" type="ORF">A3J78_02060</name>
</gene>
<comment type="subcellular location">
    <subcellularLocation>
        <location evidence="1">Cell inner membrane</location>
        <topology evidence="1">Multi-pass membrane protein</topology>
    </subcellularLocation>
</comment>
<keyword evidence="6 8" id="KW-1133">Transmembrane helix</keyword>
<sequence>MNNQDINIYSAKSIYKKGFGNIIKAMFLNLIEQKELIWQLFLRDFKARYKQSLLGWLWIFLMPIITMSTFLLLNISGVIKIGDIPVPYPIFGLLGFSLWQIFSHGLQVLTASITAAGPLINQINFPKEILIFFSMGQVIVDFLIRLALVLLVYLVYGKSPSICILTLPLFLLPLIFLTLGIGFITAILNVVVRDTLNFISVGLSFFLFLMPIMYTIPEKGFLSKFNKYNPIFFLIEVPRDIIISGKIKFPLEYLLASFLALAIFLLAWFIFYIVQPKLVERI</sequence>
<accession>A0A1F5DDU2</accession>
<feature type="transmembrane region" description="Helical" evidence="8">
    <location>
        <begin position="198"/>
        <end position="216"/>
    </location>
</feature>
<dbReference type="EMBL" id="MEZJ01000042">
    <property type="protein sequence ID" value="OGD53243.1"/>
    <property type="molecule type" value="Genomic_DNA"/>
</dbReference>
<feature type="domain" description="ABC-2 type transporter transmembrane" evidence="9">
    <location>
        <begin position="36"/>
        <end position="241"/>
    </location>
</feature>
<dbReference type="PANTHER" id="PTHR30413">
    <property type="entry name" value="INNER MEMBRANE TRANSPORT PERMEASE"/>
    <property type="match status" value="1"/>
</dbReference>
<dbReference type="Proteomes" id="UP000178758">
    <property type="component" value="Unassembled WGS sequence"/>
</dbReference>
<comment type="caution">
    <text evidence="10">The sequence shown here is derived from an EMBL/GenBank/DDBJ whole genome shotgun (WGS) entry which is preliminary data.</text>
</comment>
<dbReference type="AlphaFoldDB" id="A0A1F5DDU2"/>
<dbReference type="GO" id="GO:0015920">
    <property type="term" value="P:lipopolysaccharide transport"/>
    <property type="evidence" value="ECO:0007669"/>
    <property type="project" value="TreeGrafter"/>
</dbReference>
<organism evidence="10 11">
    <name type="scientific">Candidatus Beckwithbacteria bacterium RBG_13_35_6</name>
    <dbReference type="NCBI Taxonomy" id="1797456"/>
    <lineage>
        <taxon>Bacteria</taxon>
        <taxon>Candidatus Beckwithiibacteriota</taxon>
    </lineage>
</organism>
<reference evidence="10 11" key="1">
    <citation type="journal article" date="2016" name="Nat. Commun.">
        <title>Thousands of microbial genomes shed light on interconnected biogeochemical processes in an aquifer system.</title>
        <authorList>
            <person name="Anantharaman K."/>
            <person name="Brown C.T."/>
            <person name="Hug L.A."/>
            <person name="Sharon I."/>
            <person name="Castelle C.J."/>
            <person name="Probst A.J."/>
            <person name="Thomas B.C."/>
            <person name="Singh A."/>
            <person name="Wilkins M.J."/>
            <person name="Karaoz U."/>
            <person name="Brodie E.L."/>
            <person name="Williams K.H."/>
            <person name="Hubbard S.S."/>
            <person name="Banfield J.F."/>
        </authorList>
    </citation>
    <scope>NUCLEOTIDE SEQUENCE [LARGE SCALE GENOMIC DNA]</scope>
</reference>
<dbReference type="Pfam" id="PF01061">
    <property type="entry name" value="ABC2_membrane"/>
    <property type="match status" value="1"/>
</dbReference>
<protein>
    <recommendedName>
        <fullName evidence="9">ABC-2 type transporter transmembrane domain-containing protein</fullName>
    </recommendedName>
</protein>
<dbReference type="InterPro" id="IPR013525">
    <property type="entry name" value="ABC2_TM"/>
</dbReference>
<evidence type="ECO:0000256" key="8">
    <source>
        <dbReference type="SAM" id="Phobius"/>
    </source>
</evidence>
<evidence type="ECO:0000256" key="4">
    <source>
        <dbReference type="ARBA" id="ARBA00022475"/>
    </source>
</evidence>
<evidence type="ECO:0000256" key="7">
    <source>
        <dbReference type="ARBA" id="ARBA00023136"/>
    </source>
</evidence>
<feature type="transmembrane region" description="Helical" evidence="8">
    <location>
        <begin position="168"/>
        <end position="191"/>
    </location>
</feature>
<evidence type="ECO:0000256" key="5">
    <source>
        <dbReference type="ARBA" id="ARBA00022692"/>
    </source>
</evidence>
<evidence type="ECO:0000259" key="9">
    <source>
        <dbReference type="Pfam" id="PF01061"/>
    </source>
</evidence>